<proteinExistence type="predicted"/>
<evidence type="ECO:0000313" key="2">
    <source>
        <dbReference type="EMBL" id="KAF9071294.1"/>
    </source>
</evidence>
<dbReference type="AlphaFoldDB" id="A0A9P5PS64"/>
<dbReference type="OrthoDB" id="3250682at2759"/>
<feature type="transmembrane region" description="Helical" evidence="1">
    <location>
        <begin position="104"/>
        <end position="122"/>
    </location>
</feature>
<accession>A0A9P5PS64</accession>
<dbReference type="EMBL" id="JADNRY010000033">
    <property type="protein sequence ID" value="KAF9071294.1"/>
    <property type="molecule type" value="Genomic_DNA"/>
</dbReference>
<feature type="transmembrane region" description="Helical" evidence="1">
    <location>
        <begin position="172"/>
        <end position="193"/>
    </location>
</feature>
<keyword evidence="1" id="KW-0472">Membrane</keyword>
<organism evidence="2 3">
    <name type="scientific">Rhodocollybia butyracea</name>
    <dbReference type="NCBI Taxonomy" id="206335"/>
    <lineage>
        <taxon>Eukaryota</taxon>
        <taxon>Fungi</taxon>
        <taxon>Dikarya</taxon>
        <taxon>Basidiomycota</taxon>
        <taxon>Agaricomycotina</taxon>
        <taxon>Agaricomycetes</taxon>
        <taxon>Agaricomycetidae</taxon>
        <taxon>Agaricales</taxon>
        <taxon>Marasmiineae</taxon>
        <taxon>Omphalotaceae</taxon>
        <taxon>Rhodocollybia</taxon>
    </lineage>
</organism>
<protein>
    <submittedName>
        <fullName evidence="2">Uncharacterized protein</fullName>
    </submittedName>
</protein>
<evidence type="ECO:0000313" key="3">
    <source>
        <dbReference type="Proteomes" id="UP000772434"/>
    </source>
</evidence>
<keyword evidence="1" id="KW-0812">Transmembrane</keyword>
<feature type="transmembrane region" description="Helical" evidence="1">
    <location>
        <begin position="20"/>
        <end position="46"/>
    </location>
</feature>
<feature type="transmembrane region" description="Helical" evidence="1">
    <location>
        <begin position="214"/>
        <end position="240"/>
    </location>
</feature>
<keyword evidence="1" id="KW-1133">Transmembrane helix</keyword>
<name>A0A9P5PS64_9AGAR</name>
<reference evidence="2" key="1">
    <citation type="submission" date="2020-11" db="EMBL/GenBank/DDBJ databases">
        <authorList>
            <consortium name="DOE Joint Genome Institute"/>
            <person name="Ahrendt S."/>
            <person name="Riley R."/>
            <person name="Andreopoulos W."/>
            <person name="Labutti K."/>
            <person name="Pangilinan J."/>
            <person name="Ruiz-Duenas F.J."/>
            <person name="Barrasa J.M."/>
            <person name="Sanchez-Garcia M."/>
            <person name="Camarero S."/>
            <person name="Miyauchi S."/>
            <person name="Serrano A."/>
            <person name="Linde D."/>
            <person name="Babiker R."/>
            <person name="Drula E."/>
            <person name="Ayuso-Fernandez I."/>
            <person name="Pacheco R."/>
            <person name="Padilla G."/>
            <person name="Ferreira P."/>
            <person name="Barriuso J."/>
            <person name="Kellner H."/>
            <person name="Castanera R."/>
            <person name="Alfaro M."/>
            <person name="Ramirez L."/>
            <person name="Pisabarro A.G."/>
            <person name="Kuo A."/>
            <person name="Tritt A."/>
            <person name="Lipzen A."/>
            <person name="He G."/>
            <person name="Yan M."/>
            <person name="Ng V."/>
            <person name="Cullen D."/>
            <person name="Martin F."/>
            <person name="Rosso M.-N."/>
            <person name="Henrissat B."/>
            <person name="Hibbett D."/>
            <person name="Martinez A.T."/>
            <person name="Grigoriev I.V."/>
        </authorList>
    </citation>
    <scope>NUCLEOTIDE SEQUENCE</scope>
    <source>
        <strain evidence="2">AH 40177</strain>
    </source>
</reference>
<gene>
    <name evidence="2" type="ORF">BDP27DRAFT_1322279</name>
</gene>
<feature type="transmembrane region" description="Helical" evidence="1">
    <location>
        <begin position="134"/>
        <end position="152"/>
    </location>
</feature>
<evidence type="ECO:0000256" key="1">
    <source>
        <dbReference type="SAM" id="Phobius"/>
    </source>
</evidence>
<keyword evidence="3" id="KW-1185">Reference proteome</keyword>
<sequence>MTPAEQEEIFNAAFDCYTNVIIVVVSSIAGGIATLGILIVIQLLKVETWREPRAIQRLCCIVIWLCLMGQNIALPIAIFGQIRFSIENRIPTPILALSLDITNNIQIALGSVIVLAGDLVIYWRAWVLLPHDKFWRFVLAIIMICNIGLNIADLIFDIERPQLLLSTALDLVSVAISLIVNMTATSLIGWKAWAHYRTIRKVSVWRKSHVQKILLFLMESGAVFLAIQLLALIGLVLVVSPLPAVQDLDTITLVGNIGEQVWQASAALYPIAIIILIHSDHSPIVETLHLTTQPPILSVPQSMMR</sequence>
<feature type="transmembrane region" description="Helical" evidence="1">
    <location>
        <begin position="58"/>
        <end position="84"/>
    </location>
</feature>
<dbReference type="Proteomes" id="UP000772434">
    <property type="component" value="Unassembled WGS sequence"/>
</dbReference>
<comment type="caution">
    <text evidence="2">The sequence shown here is derived from an EMBL/GenBank/DDBJ whole genome shotgun (WGS) entry which is preliminary data.</text>
</comment>